<keyword evidence="3" id="KW-0540">Nuclease</keyword>
<feature type="transmembrane region" description="Helical" evidence="1">
    <location>
        <begin position="15"/>
        <end position="36"/>
    </location>
</feature>
<keyword evidence="1" id="KW-1133">Transmembrane helix</keyword>
<keyword evidence="3" id="KW-0378">Hydrolase</keyword>
<organism evidence="3 4">
    <name type="scientific">Finegoldia dalianensis</name>
    <dbReference type="NCBI Taxonomy" id="3145239"/>
    <lineage>
        <taxon>Bacteria</taxon>
        <taxon>Bacillati</taxon>
        <taxon>Bacillota</taxon>
        <taxon>Tissierellia</taxon>
        <taxon>Tissierellales</taxon>
        <taxon>Peptoniphilaceae</taxon>
        <taxon>Finegoldia</taxon>
    </lineage>
</organism>
<sequence>MDLYSFKSFYENNPITFIVGLVFFVSFLLIVVKSFFKRLKRKLKINKYKNYDFSKIDYMDGVEFENLIDAKFQKMGYKTQLTKATKDYGVDLIATKNKKSIAIQIKRYNRNVGVKAIQEVIAAKAFYKTDTAMVLTNSYFTKPAKNLAKETNVILIDRSKLAKIL</sequence>
<dbReference type="InterPro" id="IPR007560">
    <property type="entry name" value="Restrct_endonuc_IV_Mrr"/>
</dbReference>
<protein>
    <submittedName>
        <fullName evidence="3">Restriction endonuclease</fullName>
    </submittedName>
</protein>
<evidence type="ECO:0000259" key="2">
    <source>
        <dbReference type="Pfam" id="PF04471"/>
    </source>
</evidence>
<name>A0ABW9KE37_9FIRM</name>
<keyword evidence="1" id="KW-0472">Membrane</keyword>
<dbReference type="InterPro" id="IPR052906">
    <property type="entry name" value="Type_IV_Methyl-Rstrct_Enzyme"/>
</dbReference>
<dbReference type="RefSeq" id="WP_412702087.1">
    <property type="nucleotide sequence ID" value="NZ_JBDLBQ010000007.1"/>
</dbReference>
<keyword evidence="4" id="KW-1185">Reference proteome</keyword>
<proteinExistence type="predicted"/>
<dbReference type="EMBL" id="JBDLBQ010000007">
    <property type="protein sequence ID" value="MFN2102952.1"/>
    <property type="molecule type" value="Genomic_DNA"/>
</dbReference>
<accession>A0ABW9KE37</accession>
<dbReference type="Proteomes" id="UP001634413">
    <property type="component" value="Unassembled WGS sequence"/>
</dbReference>
<keyword evidence="1" id="KW-0812">Transmembrane</keyword>
<dbReference type="Gene3D" id="3.40.1350.10">
    <property type="match status" value="1"/>
</dbReference>
<evidence type="ECO:0000313" key="3">
    <source>
        <dbReference type="EMBL" id="MFN2102952.1"/>
    </source>
</evidence>
<dbReference type="PANTHER" id="PTHR30015">
    <property type="entry name" value="MRR RESTRICTION SYSTEM PROTEIN"/>
    <property type="match status" value="1"/>
</dbReference>
<evidence type="ECO:0000256" key="1">
    <source>
        <dbReference type="SAM" id="Phobius"/>
    </source>
</evidence>
<dbReference type="Pfam" id="PF04471">
    <property type="entry name" value="Mrr_cat"/>
    <property type="match status" value="1"/>
</dbReference>
<gene>
    <name evidence="3" type="ORF">ABDJ34_08555</name>
</gene>
<dbReference type="PANTHER" id="PTHR30015:SF6">
    <property type="entry name" value="SLL1429 PROTEIN"/>
    <property type="match status" value="1"/>
</dbReference>
<reference evidence="3 4" key="1">
    <citation type="journal article" date="2024" name="Anaerobe">
        <title>The identification of Finegoldia dalianensis sp. nov., isolated from the pus of a patient with skin abscess and genomic analysis of the strains belonging to Finegoldia genus.</title>
        <authorList>
            <person name="Li Y."/>
            <person name="Wang Y."/>
            <person name="Xiao D."/>
            <person name="Wang J."/>
            <person name="Jin D."/>
        </authorList>
    </citation>
    <scope>NUCLEOTIDE SEQUENCE [LARGE SCALE GENOMIC DNA]</scope>
    <source>
        <strain evidence="3 4">LY240594</strain>
    </source>
</reference>
<dbReference type="GO" id="GO:0004519">
    <property type="term" value="F:endonuclease activity"/>
    <property type="evidence" value="ECO:0007669"/>
    <property type="project" value="UniProtKB-KW"/>
</dbReference>
<dbReference type="InterPro" id="IPR011335">
    <property type="entry name" value="Restrct_endonuc-II-like"/>
</dbReference>
<comment type="caution">
    <text evidence="3">The sequence shown here is derived from an EMBL/GenBank/DDBJ whole genome shotgun (WGS) entry which is preliminary data.</text>
</comment>
<dbReference type="InterPro" id="IPR011856">
    <property type="entry name" value="tRNA_endonuc-like_dom_sf"/>
</dbReference>
<keyword evidence="3" id="KW-0255">Endonuclease</keyword>
<dbReference type="SUPFAM" id="SSF52980">
    <property type="entry name" value="Restriction endonuclease-like"/>
    <property type="match status" value="1"/>
</dbReference>
<feature type="domain" description="Restriction endonuclease type IV Mrr" evidence="2">
    <location>
        <begin position="57"/>
        <end position="165"/>
    </location>
</feature>
<evidence type="ECO:0000313" key="4">
    <source>
        <dbReference type="Proteomes" id="UP001634413"/>
    </source>
</evidence>